<evidence type="ECO:0000256" key="1">
    <source>
        <dbReference type="SAM" id="Phobius"/>
    </source>
</evidence>
<dbReference type="EMBL" id="FZPD01000005">
    <property type="protein sequence ID" value="SNT25737.1"/>
    <property type="molecule type" value="Genomic_DNA"/>
</dbReference>
<feature type="transmembrane region" description="Helical" evidence="1">
    <location>
        <begin position="12"/>
        <end position="40"/>
    </location>
</feature>
<protein>
    <submittedName>
        <fullName evidence="2">Uncharacterized protein</fullName>
    </submittedName>
</protein>
<reference evidence="2 3" key="1">
    <citation type="submission" date="2017-06" db="EMBL/GenBank/DDBJ databases">
        <authorList>
            <person name="Kim H.J."/>
            <person name="Triplett B.A."/>
        </authorList>
    </citation>
    <scope>NUCLEOTIDE SEQUENCE [LARGE SCALE GENOMIC DNA]</scope>
    <source>
        <strain evidence="2 3">DSM 19307</strain>
    </source>
</reference>
<organism evidence="2 3">
    <name type="scientific">Ekhidna lutea</name>
    <dbReference type="NCBI Taxonomy" id="447679"/>
    <lineage>
        <taxon>Bacteria</taxon>
        <taxon>Pseudomonadati</taxon>
        <taxon>Bacteroidota</taxon>
        <taxon>Cytophagia</taxon>
        <taxon>Cytophagales</taxon>
        <taxon>Reichenbachiellaceae</taxon>
        <taxon>Ekhidna</taxon>
    </lineage>
</organism>
<gene>
    <name evidence="2" type="ORF">SAMN05421640_2992</name>
</gene>
<accession>A0A239L544</accession>
<dbReference type="RefSeq" id="WP_144017440.1">
    <property type="nucleotide sequence ID" value="NZ_FZPD01000005.1"/>
</dbReference>
<keyword evidence="1" id="KW-0472">Membrane</keyword>
<dbReference type="Proteomes" id="UP000198393">
    <property type="component" value="Unassembled WGS sequence"/>
</dbReference>
<proteinExistence type="predicted"/>
<keyword evidence="1" id="KW-1133">Transmembrane helix</keyword>
<name>A0A239L544_EKHLU</name>
<keyword evidence="1" id="KW-0812">Transmembrane</keyword>
<evidence type="ECO:0000313" key="3">
    <source>
        <dbReference type="Proteomes" id="UP000198393"/>
    </source>
</evidence>
<dbReference type="AlphaFoldDB" id="A0A239L544"/>
<keyword evidence="3" id="KW-1185">Reference proteome</keyword>
<evidence type="ECO:0000313" key="2">
    <source>
        <dbReference type="EMBL" id="SNT25737.1"/>
    </source>
</evidence>
<sequence>MYFEGIFFSLGWVMLFLSLFLFLMAWYIGLISAFLGYLFVSTHYRLSIDPSNQEIEDYLFILGLKTEKEIFQYKELDCVFITATKYNQQLNHQSISTNVKGVLFKAYLKTEKRKIYLGENRSLKQLESKISPITSKLKLEIRTP</sequence>